<feature type="chain" id="PRO_5012397999" description="VWFA domain-containing protein" evidence="1">
    <location>
        <begin position="27"/>
        <end position="389"/>
    </location>
</feature>
<dbReference type="RefSeq" id="WP_088252534.1">
    <property type="nucleotide sequence ID" value="NZ_NIDE01000001.1"/>
</dbReference>
<dbReference type="EMBL" id="NIDE01000001">
    <property type="protein sequence ID" value="OWK47427.1"/>
    <property type="molecule type" value="Genomic_DNA"/>
</dbReference>
<accession>A0A225EGU5</accession>
<name>A0A225EGU5_9BACT</name>
<dbReference type="Gene3D" id="3.40.50.410">
    <property type="entry name" value="von Willebrand factor, type A domain"/>
    <property type="match status" value="1"/>
</dbReference>
<protein>
    <recommendedName>
        <fullName evidence="2">VWFA domain-containing protein</fullName>
    </recommendedName>
</protein>
<keyword evidence="4" id="KW-1185">Reference proteome</keyword>
<organism evidence="3 4">
    <name type="scientific">Fimbriiglobus ruber</name>
    <dbReference type="NCBI Taxonomy" id="1908690"/>
    <lineage>
        <taxon>Bacteria</taxon>
        <taxon>Pseudomonadati</taxon>
        <taxon>Planctomycetota</taxon>
        <taxon>Planctomycetia</taxon>
        <taxon>Gemmatales</taxon>
        <taxon>Gemmataceae</taxon>
        <taxon>Fimbriiglobus</taxon>
    </lineage>
</organism>
<keyword evidence="1" id="KW-0732">Signal</keyword>
<dbReference type="InterPro" id="IPR036465">
    <property type="entry name" value="vWFA_dom_sf"/>
</dbReference>
<gene>
    <name evidence="3" type="ORF">FRUB_01126</name>
</gene>
<dbReference type="PROSITE" id="PS50234">
    <property type="entry name" value="VWFA"/>
    <property type="match status" value="1"/>
</dbReference>
<proteinExistence type="predicted"/>
<feature type="domain" description="VWFA" evidence="2">
    <location>
        <begin position="38"/>
        <end position="228"/>
    </location>
</feature>
<evidence type="ECO:0000256" key="1">
    <source>
        <dbReference type="SAM" id="SignalP"/>
    </source>
</evidence>
<dbReference type="SMART" id="SM00327">
    <property type="entry name" value="VWA"/>
    <property type="match status" value="1"/>
</dbReference>
<dbReference type="InterPro" id="IPR002035">
    <property type="entry name" value="VWF_A"/>
</dbReference>
<feature type="signal peptide" evidence="1">
    <location>
        <begin position="1"/>
        <end position="26"/>
    </location>
</feature>
<dbReference type="Proteomes" id="UP000214646">
    <property type="component" value="Unassembled WGS sequence"/>
</dbReference>
<reference evidence="4" key="1">
    <citation type="submission" date="2017-06" db="EMBL/GenBank/DDBJ databases">
        <title>Genome analysis of Fimbriiglobus ruber SP5, the first member of the order Planctomycetales with confirmed chitinolytic capability.</title>
        <authorList>
            <person name="Ravin N.V."/>
            <person name="Rakitin A.L."/>
            <person name="Ivanova A.A."/>
            <person name="Beletsky A.V."/>
            <person name="Kulichevskaya I.S."/>
            <person name="Mardanov A.V."/>
            <person name="Dedysh S.N."/>
        </authorList>
    </citation>
    <scope>NUCLEOTIDE SEQUENCE [LARGE SCALE GENOMIC DNA]</scope>
    <source>
        <strain evidence="4">SP5</strain>
    </source>
</reference>
<sequence length="389" mass="42779">MSRYFRTAVLFAVVAIIGSTPGLASAAPIPAEKPKNIDLVICLDVSNSMDGLIESAKLRLWDIVNELARAKPTPDLRVALYSYGHNNYPADKGWVRKELDLTTDLDEVYAKLTALRTNGGTEYVARVTRDAIAEQKWTDKANALKVIFVCGNEPADQDKEVHLYDVAAMAKKQGVLINTIYCGANANAEAAGWRNYATQAGGSYANIDQDRARRDPVAGIKSPHDERLLELNGKLNGTYVAFGDDGAAKGANQVLQDSAAAKASPSAALARAESKANGLYRNGSWDLIDRMRDDPKFDVTKLKDEELCEEMRKLKPEERLAYLKKKAEERVAIQKEINDLSGKRAKYVAEQVKKIPKSEGEKALDEAFKGIIRDQAQAKGFEFPAAEKK</sequence>
<evidence type="ECO:0000259" key="2">
    <source>
        <dbReference type="PROSITE" id="PS50234"/>
    </source>
</evidence>
<dbReference type="CDD" id="cd00198">
    <property type="entry name" value="vWFA"/>
    <property type="match status" value="1"/>
</dbReference>
<dbReference type="Pfam" id="PF00092">
    <property type="entry name" value="VWA"/>
    <property type="match status" value="1"/>
</dbReference>
<dbReference type="OrthoDB" id="5827268at2"/>
<evidence type="ECO:0000313" key="3">
    <source>
        <dbReference type="EMBL" id="OWK47427.1"/>
    </source>
</evidence>
<evidence type="ECO:0000313" key="4">
    <source>
        <dbReference type="Proteomes" id="UP000214646"/>
    </source>
</evidence>
<dbReference type="SUPFAM" id="SSF53300">
    <property type="entry name" value="vWA-like"/>
    <property type="match status" value="1"/>
</dbReference>
<dbReference type="AlphaFoldDB" id="A0A225EGU5"/>
<comment type="caution">
    <text evidence="3">The sequence shown here is derived from an EMBL/GenBank/DDBJ whole genome shotgun (WGS) entry which is preliminary data.</text>
</comment>